<dbReference type="CDD" id="cd19860">
    <property type="entry name" value="DSRM_STAU_rpt4"/>
    <property type="match status" value="1"/>
</dbReference>
<dbReference type="GO" id="GO:0003729">
    <property type="term" value="F:mRNA binding"/>
    <property type="evidence" value="ECO:0007669"/>
    <property type="project" value="TreeGrafter"/>
</dbReference>
<dbReference type="Pfam" id="PF00035">
    <property type="entry name" value="dsrm"/>
    <property type="match status" value="2"/>
</dbReference>
<evidence type="ECO:0000313" key="5">
    <source>
        <dbReference type="WBParaSite" id="nRc.2.0.1.t41038-RA"/>
    </source>
</evidence>
<dbReference type="SMART" id="SM00358">
    <property type="entry name" value="DSRM"/>
    <property type="match status" value="3"/>
</dbReference>
<dbReference type="GO" id="GO:0005886">
    <property type="term" value="C:plasma membrane"/>
    <property type="evidence" value="ECO:0007669"/>
    <property type="project" value="TreeGrafter"/>
</dbReference>
<protein>
    <submittedName>
        <fullName evidence="5">DRBM domain-containing protein</fullName>
    </submittedName>
</protein>
<dbReference type="GO" id="GO:0003725">
    <property type="term" value="F:double-stranded RNA binding"/>
    <property type="evidence" value="ECO:0007669"/>
    <property type="project" value="TreeGrafter"/>
</dbReference>
<evidence type="ECO:0000259" key="3">
    <source>
        <dbReference type="PROSITE" id="PS50137"/>
    </source>
</evidence>
<dbReference type="PANTHER" id="PTHR46054:SF3">
    <property type="entry name" value="MATERNAL EFFECT PROTEIN STAUFEN"/>
    <property type="match status" value="1"/>
</dbReference>
<dbReference type="GO" id="GO:0032839">
    <property type="term" value="C:dendrite cytoplasm"/>
    <property type="evidence" value="ECO:0007669"/>
    <property type="project" value="GOC"/>
</dbReference>
<dbReference type="GO" id="GO:0043025">
    <property type="term" value="C:neuronal cell body"/>
    <property type="evidence" value="ECO:0007669"/>
    <property type="project" value="TreeGrafter"/>
</dbReference>
<evidence type="ECO:0000313" key="4">
    <source>
        <dbReference type="Proteomes" id="UP000887565"/>
    </source>
</evidence>
<dbReference type="Proteomes" id="UP000887565">
    <property type="component" value="Unplaced"/>
</dbReference>
<dbReference type="FunFam" id="3.30.160.20:FF:000007">
    <property type="entry name" value="Double-stranded RNA-binding protein Staufen homolog 1"/>
    <property type="match status" value="1"/>
</dbReference>
<dbReference type="PROSITE" id="PS50137">
    <property type="entry name" value="DS_RBD"/>
    <property type="match status" value="2"/>
</dbReference>
<dbReference type="InterPro" id="IPR014720">
    <property type="entry name" value="dsRBD_dom"/>
</dbReference>
<organism evidence="4 5">
    <name type="scientific">Romanomermis culicivorax</name>
    <name type="common">Nematode worm</name>
    <dbReference type="NCBI Taxonomy" id="13658"/>
    <lineage>
        <taxon>Eukaryota</taxon>
        <taxon>Metazoa</taxon>
        <taxon>Ecdysozoa</taxon>
        <taxon>Nematoda</taxon>
        <taxon>Enoplea</taxon>
        <taxon>Dorylaimia</taxon>
        <taxon>Mermithida</taxon>
        <taxon>Mermithoidea</taxon>
        <taxon>Mermithidae</taxon>
        <taxon>Romanomermis</taxon>
    </lineage>
</organism>
<dbReference type="PANTHER" id="PTHR46054">
    <property type="entry name" value="MATERNAL EFFECT PROTEIN STAUFEN"/>
    <property type="match status" value="1"/>
</dbReference>
<feature type="domain" description="DRBM" evidence="3">
    <location>
        <begin position="408"/>
        <end position="476"/>
    </location>
</feature>
<accession>A0A915KTW8</accession>
<evidence type="ECO:0000256" key="2">
    <source>
        <dbReference type="PROSITE-ProRule" id="PRU00266"/>
    </source>
</evidence>
<dbReference type="GO" id="GO:0010494">
    <property type="term" value="C:cytoplasmic stress granule"/>
    <property type="evidence" value="ECO:0007669"/>
    <property type="project" value="TreeGrafter"/>
</dbReference>
<dbReference type="WBParaSite" id="nRc.2.0.1.t41038-RA">
    <property type="protein sequence ID" value="nRc.2.0.1.t41038-RA"/>
    <property type="gene ID" value="nRc.2.0.1.g41038"/>
</dbReference>
<keyword evidence="1 2" id="KW-0694">RNA-binding</keyword>
<dbReference type="InterPro" id="IPR051740">
    <property type="entry name" value="DRBM-containing_protein"/>
</dbReference>
<reference evidence="5" key="1">
    <citation type="submission" date="2022-11" db="UniProtKB">
        <authorList>
            <consortium name="WormBaseParasite"/>
        </authorList>
    </citation>
    <scope>IDENTIFICATION</scope>
</reference>
<name>A0A915KTW8_ROMCU</name>
<dbReference type="OMA" id="SITCRYE"/>
<sequence>MMRNDVSRIQKSMFDSNGTAENALNVAQRTPMSRIVELARFNKINHQYVLINESGPAHRKTFTVKLILGENEHYLGEGLSIKRAQQNAASNALEQTKFHKPIVKIPRSKSKNPYNSSSFRSPTVLLNGLLAKRNLTAKYYRCPNISDDYFYYDFDGAYSVFSPNSDGAVNLSRRKNPIHTVCLKIGSTCFYGRGRTVHMARHEAAAQAILALNLGLGELPSPEKSEYQQNPKSTVNKDPKITCDYSPDLRVTPVDEQSVIEQIESSVKGPVCIVYEIAVRSKMEVVSETGPAHEKIFVVELKLIPKFTKKSPSENCDVITPEFPTNSLLSNSDNPSCISCRGHGASKRLAKNDACLNMIKCRLAKDPKIYAECLPVLNSSRQPKPVKVKRETIVKALKMDPNYGQQINPISRLIQVQQAKREAEPKFELIEELGQGRYKEYVIQVEVNSVTCRANGPNKKLAKRTAAEMMLEKLGYNKPLPLPGKPVLKQPKEIEPVEQAENQSKHIATGCPSSSLEKRRVKFDLETQKTENFNESSFDCSDKFLPPEIPNEHWNNDNPTSGWHQVDAPRRMKCSKISSKDKLAFSQFEMTAAESTVIMPVQNCLENLNRNRSSHLNPHANFQVQNLTPKEDMVSTATQCIHDLKLSF</sequence>
<feature type="domain" description="DRBM" evidence="3">
    <location>
        <begin position="30"/>
        <end position="98"/>
    </location>
</feature>
<dbReference type="AlphaFoldDB" id="A0A915KTW8"/>
<dbReference type="GO" id="GO:0035418">
    <property type="term" value="P:protein localization to synapse"/>
    <property type="evidence" value="ECO:0007669"/>
    <property type="project" value="TreeGrafter"/>
</dbReference>
<proteinExistence type="predicted"/>
<dbReference type="CDD" id="cd19857">
    <property type="entry name" value="DSRM_STAU_rpt1"/>
    <property type="match status" value="1"/>
</dbReference>
<keyword evidence="4" id="KW-1185">Reference proteome</keyword>
<dbReference type="GO" id="GO:0008298">
    <property type="term" value="P:intracellular mRNA localization"/>
    <property type="evidence" value="ECO:0007669"/>
    <property type="project" value="TreeGrafter"/>
</dbReference>
<evidence type="ECO:0000256" key="1">
    <source>
        <dbReference type="ARBA" id="ARBA00022884"/>
    </source>
</evidence>
<dbReference type="Gene3D" id="3.30.160.20">
    <property type="match status" value="3"/>
</dbReference>
<dbReference type="SUPFAM" id="SSF54768">
    <property type="entry name" value="dsRNA-binding domain-like"/>
    <property type="match status" value="3"/>
</dbReference>
<dbReference type="GO" id="GO:0007281">
    <property type="term" value="P:germ cell development"/>
    <property type="evidence" value="ECO:0007669"/>
    <property type="project" value="TreeGrafter"/>
</dbReference>
<dbReference type="GO" id="GO:0098964">
    <property type="term" value="P:anterograde dendritic transport of messenger ribonucleoprotein complex"/>
    <property type="evidence" value="ECO:0007669"/>
    <property type="project" value="TreeGrafter"/>
</dbReference>